<reference evidence="7" key="2">
    <citation type="submission" date="2022-05" db="EMBL/GenBank/DDBJ databases">
        <authorList>
            <person name="Kim J.-S."/>
            <person name="Lee K."/>
            <person name="Suh M."/>
            <person name="Eom M."/>
            <person name="Kim J.-S."/>
            <person name="Kim D.-S."/>
            <person name="Ko S.-H."/>
            <person name="Shin Y."/>
            <person name="Lee J.-S."/>
        </authorList>
    </citation>
    <scope>NUCLEOTIDE SEQUENCE</scope>
    <source>
        <strain evidence="7">N237</strain>
    </source>
</reference>
<keyword evidence="8" id="KW-1185">Reference proteome</keyword>
<dbReference type="InterPro" id="IPR036188">
    <property type="entry name" value="FAD/NAD-bd_sf"/>
</dbReference>
<dbReference type="PANTHER" id="PTHR47178">
    <property type="entry name" value="MONOOXYGENASE, FAD-BINDING"/>
    <property type="match status" value="1"/>
</dbReference>
<accession>A0ABY4QUQ5</accession>
<dbReference type="Gene3D" id="3.50.50.60">
    <property type="entry name" value="FAD/NAD(P)-binding domain"/>
    <property type="match status" value="1"/>
</dbReference>
<evidence type="ECO:0000256" key="5">
    <source>
        <dbReference type="SAM" id="MobiDB-lite"/>
    </source>
</evidence>
<feature type="domain" description="FAD-binding" evidence="6">
    <location>
        <begin position="319"/>
        <end position="384"/>
    </location>
</feature>
<dbReference type="EMBL" id="CP097332">
    <property type="protein sequence ID" value="UQX87416.1"/>
    <property type="molecule type" value="Genomic_DNA"/>
</dbReference>
<dbReference type="PANTHER" id="PTHR47178:SF6">
    <property type="entry name" value="FAD-BINDING DOMAIN-CONTAINING PROTEIN"/>
    <property type="match status" value="1"/>
</dbReference>
<keyword evidence="3" id="KW-0560">Oxidoreductase</keyword>
<protein>
    <submittedName>
        <fullName evidence="7">FAD-dependent monooxygenase</fullName>
    </submittedName>
</protein>
<keyword evidence="2" id="KW-0274">FAD</keyword>
<organism evidence="7 8">
    <name type="scientific">Jatrophihabitans telluris</name>
    <dbReference type="NCBI Taxonomy" id="2038343"/>
    <lineage>
        <taxon>Bacteria</taxon>
        <taxon>Bacillati</taxon>
        <taxon>Actinomycetota</taxon>
        <taxon>Actinomycetes</taxon>
        <taxon>Jatrophihabitantales</taxon>
        <taxon>Jatrophihabitantaceae</taxon>
        <taxon>Jatrophihabitans</taxon>
    </lineage>
</organism>
<dbReference type="Pfam" id="PF01494">
    <property type="entry name" value="FAD_binding_3"/>
    <property type="match status" value="2"/>
</dbReference>
<dbReference type="PRINTS" id="PR00420">
    <property type="entry name" value="RNGMNOXGNASE"/>
</dbReference>
<evidence type="ECO:0000313" key="8">
    <source>
        <dbReference type="Proteomes" id="UP001056336"/>
    </source>
</evidence>
<feature type="region of interest" description="Disordered" evidence="5">
    <location>
        <begin position="401"/>
        <end position="428"/>
    </location>
</feature>
<dbReference type="InterPro" id="IPR002938">
    <property type="entry name" value="FAD-bd"/>
</dbReference>
<feature type="domain" description="FAD-binding" evidence="6">
    <location>
        <begin position="125"/>
        <end position="175"/>
    </location>
</feature>
<evidence type="ECO:0000259" key="6">
    <source>
        <dbReference type="Pfam" id="PF01494"/>
    </source>
</evidence>
<dbReference type="SUPFAM" id="SSF51905">
    <property type="entry name" value="FAD/NAD(P)-binding domain"/>
    <property type="match status" value="1"/>
</dbReference>
<name>A0ABY4QUQ5_9ACTN</name>
<dbReference type="Proteomes" id="UP001056336">
    <property type="component" value="Chromosome"/>
</dbReference>
<sequence length="428" mass="45391">MTAARPLHVLIAGGGLAGLATAQGLLKSGHSVEVFERDADLDRKQGYYLHFNAIGGNALRRCLPDDLYELYLQTSRQSYDRPESIVLDDQLRELSSRPHMGPPNDGPVPHTGVHRRTLRQVLSARLGDRLHSGNAVLAFSQDDDGVSVTLADGSTVRGDVLVGADGIRSAVRTQLLPDVPVIPTGIRGIGVYGRTPLTPELDDLMPDILNQGVLMAVDRKGTRLLIATFRPRQLADEAASEIAPDVRLDPVPAYVMVSCSVSPGTVVPPAAEWTAETPLLLRDSMRATVADWHPAADGLVAGMDPSSIFAIPFGYLEPAESWEPSRVTVAGDAAHGMLPTLGMGANLSLHDAALLVERLDQVGRGEAELLAAIGGYEAEMRATAYPILRLTLDHDTNFGGGALAEAEGRDGADGPSSDNAGPSQEHPA</sequence>
<dbReference type="GO" id="GO:0004497">
    <property type="term" value="F:monooxygenase activity"/>
    <property type="evidence" value="ECO:0007669"/>
    <property type="project" value="UniProtKB-KW"/>
</dbReference>
<proteinExistence type="predicted"/>
<dbReference type="RefSeq" id="WP_249769940.1">
    <property type="nucleotide sequence ID" value="NZ_CP097332.1"/>
</dbReference>
<evidence type="ECO:0000313" key="7">
    <source>
        <dbReference type="EMBL" id="UQX87416.1"/>
    </source>
</evidence>
<evidence type="ECO:0000256" key="4">
    <source>
        <dbReference type="ARBA" id="ARBA00023033"/>
    </source>
</evidence>
<evidence type="ECO:0000256" key="2">
    <source>
        <dbReference type="ARBA" id="ARBA00022827"/>
    </source>
</evidence>
<keyword evidence="1" id="KW-0285">Flavoprotein</keyword>
<dbReference type="Pfam" id="PF13450">
    <property type="entry name" value="NAD_binding_8"/>
    <property type="match status" value="1"/>
</dbReference>
<keyword evidence="4 7" id="KW-0503">Monooxygenase</keyword>
<gene>
    <name evidence="7" type="ORF">M6D93_14040</name>
</gene>
<evidence type="ECO:0000256" key="3">
    <source>
        <dbReference type="ARBA" id="ARBA00023002"/>
    </source>
</evidence>
<evidence type="ECO:0000256" key="1">
    <source>
        <dbReference type="ARBA" id="ARBA00022630"/>
    </source>
</evidence>
<reference evidence="7" key="1">
    <citation type="journal article" date="2018" name="Int. J. Syst. Evol. Microbiol.">
        <title>Jatrophihabitans telluris sp. nov., isolated from sediment soil of lava forest wetlands and the emended description of the genus Jatrophihabitans.</title>
        <authorList>
            <person name="Lee K.C."/>
            <person name="Suh M.K."/>
            <person name="Eom M.K."/>
            <person name="Kim K.K."/>
            <person name="Kim J.S."/>
            <person name="Kim D.S."/>
            <person name="Ko S.H."/>
            <person name="Shin Y.K."/>
            <person name="Lee J.S."/>
        </authorList>
    </citation>
    <scope>NUCLEOTIDE SEQUENCE</scope>
    <source>
        <strain evidence="7">N237</strain>
    </source>
</reference>